<reference evidence="3 5" key="1">
    <citation type="submission" date="2015-10" db="EMBL/GenBank/DDBJ databases">
        <title>Draft genome of Bosea thiooxidans.</title>
        <authorList>
            <person name="Wang X."/>
        </authorList>
    </citation>
    <scope>NUCLEOTIDE SEQUENCE [LARGE SCALE GENOMIC DNA]</scope>
    <source>
        <strain evidence="3 5">CGMCC 9174</strain>
    </source>
</reference>
<gene>
    <name evidence="3" type="ORF">ARD30_19090</name>
    <name evidence="4" type="ORF">SAMN05660750_03502</name>
</gene>
<dbReference type="EMBL" id="LMAR01000052">
    <property type="protein sequence ID" value="KQK29158.1"/>
    <property type="molecule type" value="Genomic_DNA"/>
</dbReference>
<evidence type="ECO:0000313" key="3">
    <source>
        <dbReference type="EMBL" id="KQK29158.1"/>
    </source>
</evidence>
<dbReference type="STRING" id="53254.SAMN05660750_03502"/>
<dbReference type="SUPFAM" id="SSF46565">
    <property type="entry name" value="Chaperone J-domain"/>
    <property type="match status" value="1"/>
</dbReference>
<dbReference type="GO" id="GO:0051082">
    <property type="term" value="F:unfolded protein binding"/>
    <property type="evidence" value="ECO:0007669"/>
    <property type="project" value="InterPro"/>
</dbReference>
<evidence type="ECO:0000313" key="4">
    <source>
        <dbReference type="EMBL" id="SKB99585.1"/>
    </source>
</evidence>
<dbReference type="InterPro" id="IPR001623">
    <property type="entry name" value="DnaJ_domain"/>
</dbReference>
<dbReference type="SMART" id="SM00271">
    <property type="entry name" value="DnaJ"/>
    <property type="match status" value="1"/>
</dbReference>
<dbReference type="GO" id="GO:0042026">
    <property type="term" value="P:protein refolding"/>
    <property type="evidence" value="ECO:0007669"/>
    <property type="project" value="TreeGrafter"/>
</dbReference>
<accession>A0A0Q3PHD6</accession>
<dbReference type="Gene3D" id="1.10.287.110">
    <property type="entry name" value="DnaJ domain"/>
    <property type="match status" value="1"/>
</dbReference>
<feature type="domain" description="J" evidence="2">
    <location>
        <begin position="3"/>
        <end position="68"/>
    </location>
</feature>
<dbReference type="Pfam" id="PF00226">
    <property type="entry name" value="DnaJ"/>
    <property type="match status" value="1"/>
</dbReference>
<evidence type="ECO:0000313" key="6">
    <source>
        <dbReference type="Proteomes" id="UP000190130"/>
    </source>
</evidence>
<sequence>MRDPYQVLGVARGASDADIKKAFRRRAKELHPDRNREDPKAQDKFAELNSAYEIVGDETKRKQFDRGEIDAEGKPKFQGFEGMGAGRGGRSGGFEFHFGQGGGNPFGARAGSAGGSGGDAGFDASDIFSSLFGEASRRARGRAEPQKPPEQSFTLEVTLVQAATGGTRRVKLPTGREVEITIPEGVTDGKVMRLRGLGQTDPFSGESGDVLMTIKVKPDPRFTIDGKDLRTRVAVPLAKAVLGGPLHVPTLTGAVEMNIPPLTGTAKQFRLRGKGLKGEKGAVGDLFVAIDIEMPAADAELTALMKARSEAS</sequence>
<dbReference type="RefSeq" id="WP_055729519.1">
    <property type="nucleotide sequence ID" value="NZ_FUYX01000010.1"/>
</dbReference>
<dbReference type="GO" id="GO:0005737">
    <property type="term" value="C:cytoplasm"/>
    <property type="evidence" value="ECO:0007669"/>
    <property type="project" value="TreeGrafter"/>
</dbReference>
<proteinExistence type="predicted"/>
<protein>
    <submittedName>
        <fullName evidence="4">DnaJ-class molecular chaperone with C-terminal Zn finger domain</fullName>
    </submittedName>
    <submittedName>
        <fullName evidence="3">Molecular chaperone DnaJ</fullName>
    </submittedName>
</protein>
<dbReference type="Pfam" id="PF01556">
    <property type="entry name" value="DnaJ_C"/>
    <property type="match status" value="1"/>
</dbReference>
<evidence type="ECO:0000313" key="5">
    <source>
        <dbReference type="Proteomes" id="UP000051562"/>
    </source>
</evidence>
<dbReference type="Gene3D" id="2.60.260.20">
    <property type="entry name" value="Urease metallochaperone UreE, N-terminal domain"/>
    <property type="match status" value="2"/>
</dbReference>
<reference evidence="4 6" key="2">
    <citation type="submission" date="2017-02" db="EMBL/GenBank/DDBJ databases">
        <authorList>
            <person name="Peterson S.W."/>
        </authorList>
    </citation>
    <scope>NUCLEOTIDE SEQUENCE [LARGE SCALE GENOMIC DNA]</scope>
    <source>
        <strain evidence="4 6">DSM 9653</strain>
    </source>
</reference>
<dbReference type="InterPro" id="IPR002939">
    <property type="entry name" value="DnaJ_C"/>
</dbReference>
<dbReference type="EMBL" id="FUYX01000010">
    <property type="protein sequence ID" value="SKB99585.1"/>
    <property type="molecule type" value="Genomic_DNA"/>
</dbReference>
<dbReference type="PRINTS" id="PR00625">
    <property type="entry name" value="JDOMAIN"/>
</dbReference>
<dbReference type="InterPro" id="IPR036869">
    <property type="entry name" value="J_dom_sf"/>
</dbReference>
<dbReference type="CDD" id="cd10747">
    <property type="entry name" value="DnaJ_C"/>
    <property type="match status" value="1"/>
</dbReference>
<name>A0A0Q3PHD6_9HYPH</name>
<dbReference type="InterPro" id="IPR008971">
    <property type="entry name" value="HSP40/DnaJ_pept-bd"/>
</dbReference>
<keyword evidence="1" id="KW-0143">Chaperone</keyword>
<dbReference type="PANTHER" id="PTHR43096:SF52">
    <property type="entry name" value="DNAJ HOMOLOG 1, MITOCHONDRIAL-RELATED"/>
    <property type="match status" value="1"/>
</dbReference>
<organism evidence="3 5">
    <name type="scientific">Bosea thiooxidans</name>
    <dbReference type="NCBI Taxonomy" id="53254"/>
    <lineage>
        <taxon>Bacteria</taxon>
        <taxon>Pseudomonadati</taxon>
        <taxon>Pseudomonadota</taxon>
        <taxon>Alphaproteobacteria</taxon>
        <taxon>Hyphomicrobiales</taxon>
        <taxon>Boseaceae</taxon>
        <taxon>Bosea</taxon>
    </lineage>
</organism>
<dbReference type="PROSITE" id="PS50076">
    <property type="entry name" value="DNAJ_2"/>
    <property type="match status" value="1"/>
</dbReference>
<evidence type="ECO:0000256" key="1">
    <source>
        <dbReference type="ARBA" id="ARBA00023186"/>
    </source>
</evidence>
<dbReference type="Proteomes" id="UP000051562">
    <property type="component" value="Unassembled WGS sequence"/>
</dbReference>
<dbReference type="SUPFAM" id="SSF49493">
    <property type="entry name" value="HSP40/DnaJ peptide-binding domain"/>
    <property type="match status" value="2"/>
</dbReference>
<dbReference type="Proteomes" id="UP000190130">
    <property type="component" value="Unassembled WGS sequence"/>
</dbReference>
<dbReference type="PANTHER" id="PTHR43096">
    <property type="entry name" value="DNAJ HOMOLOG 1, MITOCHONDRIAL-RELATED"/>
    <property type="match status" value="1"/>
</dbReference>
<dbReference type="AlphaFoldDB" id="A0A0Q3PHD6"/>
<evidence type="ECO:0000259" key="2">
    <source>
        <dbReference type="PROSITE" id="PS50076"/>
    </source>
</evidence>
<dbReference type="OrthoDB" id="9779889at2"/>
<keyword evidence="5" id="KW-1185">Reference proteome</keyword>
<dbReference type="CDD" id="cd06257">
    <property type="entry name" value="DnaJ"/>
    <property type="match status" value="1"/>
</dbReference>